<evidence type="ECO:0000313" key="10">
    <source>
        <dbReference type="Proteomes" id="UP000053433"/>
    </source>
</evidence>
<reference evidence="6 11" key="4">
    <citation type="submission" date="2019-08" db="EMBL/GenBank/DDBJ databases">
        <title>In-depth cultivation of the pig gut microbiome towards novel bacterial diversity and tailored functional studies.</title>
        <authorList>
            <person name="Wylensek D."/>
            <person name="Hitch T.C.A."/>
            <person name="Clavel T."/>
        </authorList>
    </citation>
    <scope>NUCLEOTIDE SEQUENCE [LARGE SCALE GENOMIC DNA]</scope>
    <source>
        <strain evidence="6 11">WCA3-601-WT-6J</strain>
    </source>
</reference>
<dbReference type="SUPFAM" id="SSF69593">
    <property type="entry name" value="Glycerol-3-phosphate (1)-acyltransferase"/>
    <property type="match status" value="1"/>
</dbReference>
<dbReference type="InterPro" id="IPR002123">
    <property type="entry name" value="Plipid/glycerol_acylTrfase"/>
</dbReference>
<dbReference type="Proteomes" id="UP000053433">
    <property type="component" value="Unassembled WGS sequence"/>
</dbReference>
<dbReference type="PANTHER" id="PTHR10434">
    <property type="entry name" value="1-ACYL-SN-GLYCEROL-3-PHOSPHATE ACYLTRANSFERASE"/>
    <property type="match status" value="1"/>
</dbReference>
<dbReference type="SMART" id="SM00563">
    <property type="entry name" value="PlsC"/>
    <property type="match status" value="1"/>
</dbReference>
<evidence type="ECO:0000313" key="9">
    <source>
        <dbReference type="Proteomes" id="UP000032483"/>
    </source>
</evidence>
<reference evidence="4" key="1">
    <citation type="submission" date="2015-02" db="EMBL/GenBank/DDBJ databases">
        <title>A novel member of the family Ruminococcaceae isolated from human feces.</title>
        <authorList>
            <person name="Shkoporov A.N."/>
            <person name="Chaplin A.V."/>
            <person name="Motuzova O.V."/>
            <person name="Kafarskaia L.I."/>
            <person name="Khokhlova E.V."/>
            <person name="Efimov B.A."/>
        </authorList>
    </citation>
    <scope>NUCLEOTIDE SEQUENCE [LARGE SCALE GENOMIC DNA]</scope>
    <source>
        <strain evidence="4">585-1</strain>
    </source>
</reference>
<dbReference type="EMBL" id="JXXK01000005">
    <property type="protein sequence ID" value="KJF40705.1"/>
    <property type="molecule type" value="Genomic_DNA"/>
</dbReference>
<evidence type="ECO:0000313" key="4">
    <source>
        <dbReference type="EMBL" id="KJF40705.1"/>
    </source>
</evidence>
<dbReference type="GO" id="GO:0003841">
    <property type="term" value="F:1-acylglycerol-3-phosphate O-acyltransferase activity"/>
    <property type="evidence" value="ECO:0007669"/>
    <property type="project" value="TreeGrafter"/>
</dbReference>
<evidence type="ECO:0000313" key="5">
    <source>
        <dbReference type="EMBL" id="KUE75815.1"/>
    </source>
</evidence>
<evidence type="ECO:0000313" key="7">
    <source>
        <dbReference type="EMBL" id="MTS28250.1"/>
    </source>
</evidence>
<keyword evidence="9" id="KW-1185">Reference proteome</keyword>
<feature type="domain" description="Phospholipid/glycerol acyltransferase" evidence="3">
    <location>
        <begin position="35"/>
        <end position="150"/>
    </location>
</feature>
<dbReference type="AlphaFoldDB" id="A0A0D8J170"/>
<gene>
    <name evidence="5" type="ORF">ASJ35_11435</name>
    <name evidence="6" type="ORF">FYJ76_03815</name>
    <name evidence="8" type="ORF">GMD52_04595</name>
    <name evidence="7" type="ORF">GMD59_13280</name>
    <name evidence="4" type="ORF">TQ39_05735</name>
</gene>
<dbReference type="GO" id="GO:0006654">
    <property type="term" value="P:phosphatidic acid biosynthetic process"/>
    <property type="evidence" value="ECO:0007669"/>
    <property type="project" value="TreeGrafter"/>
</dbReference>
<reference evidence="5 10" key="2">
    <citation type="submission" date="2015-10" db="EMBL/GenBank/DDBJ databases">
        <title>A novel member of the family Ruminococcaceae isolated from human faeces.</title>
        <authorList>
            <person name="Shkoporov A.N."/>
            <person name="Chaplin A.V."/>
            <person name="Motuzova O.V."/>
            <person name="Kafarskaia L.I."/>
            <person name="Efimov B.A."/>
        </authorList>
    </citation>
    <scope>NUCLEOTIDE SEQUENCE [LARGE SCALE GENOMIC DNA]</scope>
    <source>
        <strain evidence="5 10">668</strain>
    </source>
</reference>
<dbReference type="EMBL" id="WMZR01000004">
    <property type="protein sequence ID" value="MTS50820.1"/>
    <property type="molecule type" value="Genomic_DNA"/>
</dbReference>
<accession>A0A0D8J170</accession>
<dbReference type="Pfam" id="PF01553">
    <property type="entry name" value="Acyltransferase"/>
    <property type="match status" value="1"/>
</dbReference>
<dbReference type="CDD" id="cd07989">
    <property type="entry name" value="LPLAT_AGPAT-like"/>
    <property type="match status" value="1"/>
</dbReference>
<dbReference type="EMBL" id="LMUA01000015">
    <property type="protein sequence ID" value="KUE75815.1"/>
    <property type="molecule type" value="Genomic_DNA"/>
</dbReference>
<dbReference type="EMBL" id="WMZU01000023">
    <property type="protein sequence ID" value="MTS28250.1"/>
    <property type="molecule type" value="Genomic_DNA"/>
</dbReference>
<evidence type="ECO:0000256" key="1">
    <source>
        <dbReference type="ARBA" id="ARBA00022679"/>
    </source>
</evidence>
<evidence type="ECO:0000313" key="8">
    <source>
        <dbReference type="EMBL" id="MTS50820.1"/>
    </source>
</evidence>
<evidence type="ECO:0000259" key="3">
    <source>
        <dbReference type="SMART" id="SM00563"/>
    </source>
</evidence>
<comment type="caution">
    <text evidence="4">The sequence shown here is derived from an EMBL/GenBank/DDBJ whole genome shotgun (WGS) entry which is preliminary data.</text>
</comment>
<evidence type="ECO:0000313" key="6">
    <source>
        <dbReference type="EMBL" id="MST91065.1"/>
    </source>
</evidence>
<dbReference type="RefSeq" id="WP_050004841.1">
    <property type="nucleotide sequence ID" value="NZ_CAUBPW010000003.1"/>
</dbReference>
<keyword evidence="2 4" id="KW-0012">Acyltransferase</keyword>
<name>A0A0D8J170_9FIRM</name>
<protein>
    <submittedName>
        <fullName evidence="6">1-acyl-sn-glycerol-3-phosphate acyltransferase</fullName>
    </submittedName>
    <submittedName>
        <fullName evidence="4">Acyl-phosphate glycerol 3-phosphate acyltransferase</fullName>
    </submittedName>
</protein>
<evidence type="ECO:0000313" key="12">
    <source>
        <dbReference type="Proteomes" id="UP000449193"/>
    </source>
</evidence>
<evidence type="ECO:0000313" key="11">
    <source>
        <dbReference type="Proteomes" id="UP000431913"/>
    </source>
</evidence>
<dbReference type="Proteomes" id="UP000449193">
    <property type="component" value="Unassembled WGS sequence"/>
</dbReference>
<dbReference type="PANTHER" id="PTHR10434:SF11">
    <property type="entry name" value="1-ACYL-SN-GLYCEROL-3-PHOSPHATE ACYLTRANSFERASE"/>
    <property type="match status" value="1"/>
</dbReference>
<accession>A0A0W7TPS1</accession>
<dbReference type="Proteomes" id="UP000032483">
    <property type="component" value="Unassembled WGS sequence"/>
</dbReference>
<proteinExistence type="predicted"/>
<keyword evidence="1 4" id="KW-0808">Transferase</keyword>
<dbReference type="Proteomes" id="UP000431913">
    <property type="component" value="Unassembled WGS sequence"/>
</dbReference>
<evidence type="ECO:0000313" key="13">
    <source>
        <dbReference type="Proteomes" id="UP000472755"/>
    </source>
</evidence>
<dbReference type="GeneID" id="42856124"/>
<sequence>MWFYWIIVPLAWLVWHIAFRIRVIGRENLIHDRGFVIAPNHISAIDPVFVVIARFWGRPMVIMAKEELFEISRLLNWAWRHVGVVCVRRGKGDTTVVENTVREVREGRGALVFPEGTRTKDGNLGKLKSGAFVIAAEAGVDMIPCRIIYKGGKMRVFGRCTVVFGKPIPAEKLKLGEPRSAARLRECKALLAEELEKLLEENRQYL</sequence>
<organism evidence="4 9">
    <name type="scientific">Ruthenibacterium lactatiformans</name>
    <dbReference type="NCBI Taxonomy" id="1550024"/>
    <lineage>
        <taxon>Bacteria</taxon>
        <taxon>Bacillati</taxon>
        <taxon>Bacillota</taxon>
        <taxon>Clostridia</taxon>
        <taxon>Eubacteriales</taxon>
        <taxon>Oscillospiraceae</taxon>
        <taxon>Ruthenibacterium</taxon>
    </lineage>
</organism>
<dbReference type="Proteomes" id="UP000472755">
    <property type="component" value="Unassembled WGS sequence"/>
</dbReference>
<dbReference type="EMBL" id="VUNJ01000003">
    <property type="protein sequence ID" value="MST91065.1"/>
    <property type="molecule type" value="Genomic_DNA"/>
</dbReference>
<evidence type="ECO:0000256" key="2">
    <source>
        <dbReference type="ARBA" id="ARBA00023315"/>
    </source>
</evidence>
<reference evidence="12 13" key="3">
    <citation type="journal article" date="2019" name="Nat. Med.">
        <title>A library of human gut bacterial isolates paired with longitudinal multiomics data enables mechanistic microbiome research.</title>
        <authorList>
            <person name="Poyet M."/>
            <person name="Groussin M."/>
            <person name="Gibbons S.M."/>
            <person name="Avila-Pacheco J."/>
            <person name="Jiang X."/>
            <person name="Kearney S.M."/>
            <person name="Perrotta A.R."/>
            <person name="Berdy B."/>
            <person name="Zhao S."/>
            <person name="Lieberman T.D."/>
            <person name="Swanson P.K."/>
            <person name="Smith M."/>
            <person name="Roesemann S."/>
            <person name="Alexander J.E."/>
            <person name="Rich S.A."/>
            <person name="Livny J."/>
            <person name="Vlamakis H."/>
            <person name="Clish C."/>
            <person name="Bullock K."/>
            <person name="Deik A."/>
            <person name="Scott J."/>
            <person name="Pierce K.A."/>
            <person name="Xavier R.J."/>
            <person name="Alm E.J."/>
        </authorList>
    </citation>
    <scope>NUCLEOTIDE SEQUENCE [LARGE SCALE GENOMIC DNA]</scope>
    <source>
        <strain evidence="7 13">BIOML-A4</strain>
        <strain evidence="8 12">BIOML-A7</strain>
    </source>
</reference>